<gene>
    <name evidence="1" type="ORF">PHYBLDRAFT_166160</name>
</gene>
<evidence type="ECO:0000313" key="2">
    <source>
        <dbReference type="Proteomes" id="UP000077315"/>
    </source>
</evidence>
<accession>A0A162Q0W6</accession>
<dbReference type="RefSeq" id="XP_018294226.1">
    <property type="nucleotide sequence ID" value="XM_018435371.1"/>
</dbReference>
<evidence type="ECO:0008006" key="3">
    <source>
        <dbReference type="Google" id="ProtNLM"/>
    </source>
</evidence>
<evidence type="ECO:0000313" key="1">
    <source>
        <dbReference type="EMBL" id="OAD76186.1"/>
    </source>
</evidence>
<dbReference type="Proteomes" id="UP000077315">
    <property type="component" value="Unassembled WGS sequence"/>
</dbReference>
<reference evidence="2" key="1">
    <citation type="submission" date="2015-06" db="EMBL/GenBank/DDBJ databases">
        <title>Expansion of signal transduction pathways in fungi by whole-genome duplication.</title>
        <authorList>
            <consortium name="DOE Joint Genome Institute"/>
            <person name="Corrochano L.M."/>
            <person name="Kuo A."/>
            <person name="Marcet-Houben M."/>
            <person name="Polaino S."/>
            <person name="Salamov A."/>
            <person name="Villalobos J.M."/>
            <person name="Alvarez M.I."/>
            <person name="Avalos J."/>
            <person name="Benito E.P."/>
            <person name="Benoit I."/>
            <person name="Burger G."/>
            <person name="Camino L.P."/>
            <person name="Canovas D."/>
            <person name="Cerda-Olmedo E."/>
            <person name="Cheng J.-F."/>
            <person name="Dominguez A."/>
            <person name="Elias M."/>
            <person name="Eslava A.P."/>
            <person name="Glaser F."/>
            <person name="Grimwood J."/>
            <person name="Gutierrez G."/>
            <person name="Heitman J."/>
            <person name="Henrissat B."/>
            <person name="Iturriaga E.A."/>
            <person name="Lang B.F."/>
            <person name="Lavin J.L."/>
            <person name="Lee S."/>
            <person name="Li W."/>
            <person name="Lindquist E."/>
            <person name="Lopez-Garcia S."/>
            <person name="Luque E.M."/>
            <person name="Marcos A.T."/>
            <person name="Martin J."/>
            <person name="McCluskey K."/>
            <person name="Medina H.R."/>
            <person name="Miralles-Duran A."/>
            <person name="Miyazaki A."/>
            <person name="Munoz-Torres E."/>
            <person name="Oguiza J.A."/>
            <person name="Ohm R."/>
            <person name="Olmedo M."/>
            <person name="Orejas M."/>
            <person name="Ortiz-Castellanos L."/>
            <person name="Pisabarro A.G."/>
            <person name="Rodriguez-Romero J."/>
            <person name="Ruiz-Herrera J."/>
            <person name="Ruiz-Vazquez R."/>
            <person name="Sanz C."/>
            <person name="Schackwitz W."/>
            <person name="Schmutz J."/>
            <person name="Shahriari M."/>
            <person name="Shelest E."/>
            <person name="Silva-Franco F."/>
            <person name="Soanes D."/>
            <person name="Syed K."/>
            <person name="Tagua V.G."/>
            <person name="Talbot N.J."/>
            <person name="Thon M."/>
            <person name="De vries R.P."/>
            <person name="Wiebenga A."/>
            <person name="Yadav J.S."/>
            <person name="Braun E.L."/>
            <person name="Baker S."/>
            <person name="Garre V."/>
            <person name="Horwitz B."/>
            <person name="Torres-Martinez S."/>
            <person name="Idnurm A."/>
            <person name="Herrera-Estrella A."/>
            <person name="Gabaldon T."/>
            <person name="Grigoriev I.V."/>
        </authorList>
    </citation>
    <scope>NUCLEOTIDE SEQUENCE [LARGE SCALE GENOMIC DNA]</scope>
    <source>
        <strain evidence="2">NRRL 1555(-)</strain>
    </source>
</reference>
<organism evidence="1 2">
    <name type="scientific">Phycomyces blakesleeanus (strain ATCC 8743b / DSM 1359 / FGSC 10004 / NBRC 33097 / NRRL 1555)</name>
    <dbReference type="NCBI Taxonomy" id="763407"/>
    <lineage>
        <taxon>Eukaryota</taxon>
        <taxon>Fungi</taxon>
        <taxon>Fungi incertae sedis</taxon>
        <taxon>Mucoromycota</taxon>
        <taxon>Mucoromycotina</taxon>
        <taxon>Mucoromycetes</taxon>
        <taxon>Mucorales</taxon>
        <taxon>Phycomycetaceae</taxon>
        <taxon>Phycomyces</taxon>
    </lineage>
</organism>
<sequence length="321" mass="35768">MSLSIHLNTPWVLFDRKSSAHLGGFVKLSQASYLPETVRLQFIGTEYAGNECKQVCEHTLDIEGSNKWIIAKDEKDPRLMFTFDLPNHLPGSFQASAYDGGLEYNLVASTQSAKGEIHAVQPIVITRSPVLQPPRLCWGTSSSPLRRWHYEVEAPQVFCLHQTPSLKVRVRSALHRPHFQATLETCLIGIQLFESVRIGKEAVPKSEPLITLTQLLVAPSLSWNSPCEIAIPAEFERLPSADLSTPLQSIQHRLRITLAFCNAQGESDHVNQEFPITVISGEKSKESIRHHREEFGSDSETSSLDSALGVRTFCYSSSSSM</sequence>
<dbReference type="GeneID" id="28996277"/>
<proteinExistence type="predicted"/>
<dbReference type="VEuPathDB" id="FungiDB:PHYBLDRAFT_166160"/>
<dbReference type="OrthoDB" id="2254899at2759"/>
<name>A0A162Q0W6_PHYB8</name>
<dbReference type="EMBL" id="KV440976">
    <property type="protein sequence ID" value="OAD76186.1"/>
    <property type="molecule type" value="Genomic_DNA"/>
</dbReference>
<dbReference type="InParanoid" id="A0A162Q0W6"/>
<dbReference type="AlphaFoldDB" id="A0A162Q0W6"/>
<keyword evidence="2" id="KW-1185">Reference proteome</keyword>
<protein>
    <recommendedName>
        <fullName evidence="3">Arrestin-like N-terminal domain-containing protein</fullName>
    </recommendedName>
</protein>